<evidence type="ECO:0008006" key="4">
    <source>
        <dbReference type="Google" id="ProtNLM"/>
    </source>
</evidence>
<dbReference type="RefSeq" id="WP_275228966.1">
    <property type="nucleotide sequence ID" value="NZ_JARESE010000047.1"/>
</dbReference>
<keyword evidence="1" id="KW-0472">Membrane</keyword>
<keyword evidence="3" id="KW-1185">Reference proteome</keyword>
<dbReference type="Proteomes" id="UP001216253">
    <property type="component" value="Unassembled WGS sequence"/>
</dbReference>
<reference evidence="2 3" key="1">
    <citation type="submission" date="2023-03" db="EMBL/GenBank/DDBJ databases">
        <title>NovoSphingobium album sp. nov. isolated from polycyclic aromatic hydrocarbons- and heavy-metal polluted soil.</title>
        <authorList>
            <person name="Liu Z."/>
            <person name="Wang K."/>
        </authorList>
    </citation>
    <scope>NUCLEOTIDE SEQUENCE [LARGE SCALE GENOMIC DNA]</scope>
    <source>
        <strain evidence="2 3">H3SJ31-1</strain>
    </source>
</reference>
<feature type="transmembrane region" description="Helical" evidence="1">
    <location>
        <begin position="50"/>
        <end position="71"/>
    </location>
</feature>
<proteinExistence type="predicted"/>
<evidence type="ECO:0000256" key="1">
    <source>
        <dbReference type="SAM" id="Phobius"/>
    </source>
</evidence>
<evidence type="ECO:0000313" key="3">
    <source>
        <dbReference type="Proteomes" id="UP001216253"/>
    </source>
</evidence>
<keyword evidence="1" id="KW-1133">Transmembrane helix</keyword>
<name>A0ABT5WTA7_9SPHN</name>
<accession>A0ABT5WTA7</accession>
<feature type="transmembrane region" description="Helical" evidence="1">
    <location>
        <begin position="25"/>
        <end position="44"/>
    </location>
</feature>
<dbReference type="EMBL" id="JARESE010000047">
    <property type="protein sequence ID" value="MDE8652857.1"/>
    <property type="molecule type" value="Genomic_DNA"/>
</dbReference>
<organism evidence="2 3">
    <name type="scientific">Novosphingobium album</name>
    <name type="common">ex Liu et al. 2023</name>
    <dbReference type="NCBI Taxonomy" id="3031130"/>
    <lineage>
        <taxon>Bacteria</taxon>
        <taxon>Pseudomonadati</taxon>
        <taxon>Pseudomonadota</taxon>
        <taxon>Alphaproteobacteria</taxon>
        <taxon>Sphingomonadales</taxon>
        <taxon>Sphingomonadaceae</taxon>
        <taxon>Novosphingobium</taxon>
    </lineage>
</organism>
<evidence type="ECO:0000313" key="2">
    <source>
        <dbReference type="EMBL" id="MDE8652857.1"/>
    </source>
</evidence>
<comment type="caution">
    <text evidence="2">The sequence shown here is derived from an EMBL/GenBank/DDBJ whole genome shotgun (WGS) entry which is preliminary data.</text>
</comment>
<gene>
    <name evidence="2" type="ORF">PYV00_14210</name>
</gene>
<sequence length="89" mass="9790">MPLWLDMLRTPMAAPETVGLRRLRFIWQGLCLTLAASIAGLGPLRVILGRAAPCIIAILLVTTLLATLIYLRRKHHADTVYLATLGEGR</sequence>
<keyword evidence="1" id="KW-0812">Transmembrane</keyword>
<protein>
    <recommendedName>
        <fullName evidence="4">DUF202 domain-containing protein</fullName>
    </recommendedName>
</protein>